<dbReference type="GO" id="GO:0042797">
    <property type="term" value="P:tRNA transcription by RNA polymerase III"/>
    <property type="evidence" value="ECO:0007669"/>
    <property type="project" value="TreeGrafter"/>
</dbReference>
<organism evidence="2 3">
    <name type="scientific">Cinara cedri</name>
    <dbReference type="NCBI Taxonomy" id="506608"/>
    <lineage>
        <taxon>Eukaryota</taxon>
        <taxon>Metazoa</taxon>
        <taxon>Ecdysozoa</taxon>
        <taxon>Arthropoda</taxon>
        <taxon>Hexapoda</taxon>
        <taxon>Insecta</taxon>
        <taxon>Pterygota</taxon>
        <taxon>Neoptera</taxon>
        <taxon>Paraneoptera</taxon>
        <taxon>Hemiptera</taxon>
        <taxon>Sternorrhyncha</taxon>
        <taxon>Aphidomorpha</taxon>
        <taxon>Aphidoidea</taxon>
        <taxon>Aphididae</taxon>
        <taxon>Lachninae</taxon>
        <taxon>Cinara</taxon>
    </lineage>
</organism>
<feature type="region of interest" description="Disordered" evidence="1">
    <location>
        <begin position="139"/>
        <end position="191"/>
    </location>
</feature>
<evidence type="ECO:0000313" key="3">
    <source>
        <dbReference type="Proteomes" id="UP000325440"/>
    </source>
</evidence>
<dbReference type="PANTHER" id="PTHR12069:SF0">
    <property type="entry name" value="DNA-DIRECTED RNA POLYMERASE III SUBUNIT RPC5"/>
    <property type="match status" value="1"/>
</dbReference>
<dbReference type="Proteomes" id="UP000325440">
    <property type="component" value="Unassembled WGS sequence"/>
</dbReference>
<keyword evidence="3" id="KW-1185">Reference proteome</keyword>
<proteinExistence type="predicted"/>
<accession>A0A5E4MXC5</accession>
<keyword evidence="2" id="KW-0240">DNA-directed RNA polymerase</keyword>
<reference evidence="2 3" key="1">
    <citation type="submission" date="2019-08" db="EMBL/GenBank/DDBJ databases">
        <authorList>
            <person name="Alioto T."/>
            <person name="Alioto T."/>
            <person name="Gomez Garrido J."/>
        </authorList>
    </citation>
    <scope>NUCLEOTIDE SEQUENCE [LARGE SCALE GENOMIC DNA]</scope>
</reference>
<dbReference type="Pfam" id="PF04801">
    <property type="entry name" value="RPC5"/>
    <property type="match status" value="1"/>
</dbReference>
<dbReference type="OrthoDB" id="340681at2759"/>
<gene>
    <name evidence="2" type="ORF">CINCED_3A019093</name>
</gene>
<feature type="compositionally biased region" description="Acidic residues" evidence="1">
    <location>
        <begin position="158"/>
        <end position="171"/>
    </location>
</feature>
<keyword evidence="2" id="KW-0804">Transcription</keyword>
<dbReference type="InterPro" id="IPR006886">
    <property type="entry name" value="RNA_pol_III_Rpc5"/>
</dbReference>
<dbReference type="AlphaFoldDB" id="A0A5E4MXC5"/>
<dbReference type="PANTHER" id="PTHR12069">
    <property type="entry name" value="DNA-DIRECTED RNA POLYMERASES III 80 KDA POLYPEPTIDE RNA POLYMERASE III SUBUNIT 5"/>
    <property type="match status" value="1"/>
</dbReference>
<protein>
    <submittedName>
        <fullName evidence="2">DNA-directed RNA polymerase III subunit Rpc5</fullName>
    </submittedName>
</protein>
<evidence type="ECO:0000313" key="2">
    <source>
        <dbReference type="EMBL" id="VVC36159.1"/>
    </source>
</evidence>
<feature type="compositionally biased region" description="Basic and acidic residues" evidence="1">
    <location>
        <begin position="176"/>
        <end position="191"/>
    </location>
</feature>
<evidence type="ECO:0000256" key="1">
    <source>
        <dbReference type="SAM" id="MobiDB-lite"/>
    </source>
</evidence>
<sequence length="439" mass="50950">MDTKTNNDKVIKEIPVYLSDDLRHLLLLHYPTRLAKHDKLLSSTVTQCNYKTDCEELELAYALDTNLNYDEMHGKELAVEPDKSSKDKSSYPSGMVDQMCFQSHKITTNTIDMIMYASGQSLHLCPLKNSFNMLPKLNHIDKVDPKNNNKKNSQNDNEVSEEEEEEEEESEQIIAKFKDRPGKKSEKKKMQEMVKQRAMEPCVHLNFIPNGQYFSRMELDKFTLPKIKNTTNNINTQEPILEIKIINENIDSIRARQLSHHDIKLYSLENKIKILLLNTKMVSTKTLLDLLHSCGVPTDESVDTILTHLQKIAFLICGNWTIKSEELYPDNTISSHFGLSSEIMRLLRDYIIHLLDSGKNINRKDIGKLFNSPPDEVIDVLNSVAKLDEDKTWRFAFTENDILEINGDKFDAICEEQKEWWDMRIKEIESWLEQKPKIN</sequence>
<name>A0A5E4MXC5_9HEMI</name>
<dbReference type="GO" id="GO:0005666">
    <property type="term" value="C:RNA polymerase III complex"/>
    <property type="evidence" value="ECO:0007669"/>
    <property type="project" value="TreeGrafter"/>
</dbReference>
<dbReference type="EMBL" id="CABPRJ010001431">
    <property type="protein sequence ID" value="VVC36159.1"/>
    <property type="molecule type" value="Genomic_DNA"/>
</dbReference>